<dbReference type="GO" id="GO:0005524">
    <property type="term" value="F:ATP binding"/>
    <property type="evidence" value="ECO:0007669"/>
    <property type="project" value="InterPro"/>
</dbReference>
<reference evidence="3 4" key="1">
    <citation type="journal article" date="2013" name="ISME J.">
        <title>A metabolic model for members of the genus Tetrasphaera involved in enhanced biological phosphorus removal.</title>
        <authorList>
            <person name="Kristiansen R."/>
            <person name="Nguyen H.T.T."/>
            <person name="Saunders A.M."/>
            <person name="Nielsen J.L."/>
            <person name="Wimmer R."/>
            <person name="Le V.Q."/>
            <person name="McIlroy S.J."/>
            <person name="Petrovski S."/>
            <person name="Seviour R.J."/>
            <person name="Calteau A."/>
            <person name="Nielsen K.L."/>
            <person name="Nielsen P.H."/>
        </authorList>
    </citation>
    <scope>NUCLEOTIDE SEQUENCE [LARGE SCALE GENOMIC DNA]</scope>
    <source>
        <strain evidence="3 4">Ben 74</strain>
    </source>
</reference>
<dbReference type="Gene3D" id="3.30.230.10">
    <property type="match status" value="1"/>
</dbReference>
<dbReference type="InterPro" id="IPR045006">
    <property type="entry name" value="CHLI-like"/>
</dbReference>
<dbReference type="Proteomes" id="UP000035720">
    <property type="component" value="Unassembled WGS sequence"/>
</dbReference>
<feature type="domain" description="AAA+ ATPase" evidence="2">
    <location>
        <begin position="207"/>
        <end position="391"/>
    </location>
</feature>
<dbReference type="PANTHER" id="PTHR32039:SF7">
    <property type="entry name" value="COMPETENCE PROTEIN COMM"/>
    <property type="match status" value="1"/>
</dbReference>
<dbReference type="NCBIfam" id="TIGR00368">
    <property type="entry name" value="YifB family Mg chelatase-like AAA ATPase"/>
    <property type="match status" value="1"/>
</dbReference>
<dbReference type="SUPFAM" id="SSF52540">
    <property type="entry name" value="P-loop containing nucleoside triphosphate hydrolases"/>
    <property type="match status" value="1"/>
</dbReference>
<gene>
    <name evidence="3" type="ORF">BN13_480019</name>
</gene>
<evidence type="ECO:0000313" key="3">
    <source>
        <dbReference type="EMBL" id="CCI53797.1"/>
    </source>
</evidence>
<dbReference type="InterPro" id="IPR014721">
    <property type="entry name" value="Ribsml_uS5_D2-typ_fold_subgr"/>
</dbReference>
<dbReference type="AlphaFoldDB" id="A0A077MF62"/>
<evidence type="ECO:0000256" key="1">
    <source>
        <dbReference type="ARBA" id="ARBA00006354"/>
    </source>
</evidence>
<dbReference type="Gene3D" id="3.40.50.300">
    <property type="entry name" value="P-loop containing nucleotide triphosphate hydrolases"/>
    <property type="match status" value="1"/>
</dbReference>
<dbReference type="Pfam" id="PF13335">
    <property type="entry name" value="Mg_chelatase_C"/>
    <property type="match status" value="1"/>
</dbReference>
<dbReference type="InterPro" id="IPR020568">
    <property type="entry name" value="Ribosomal_Su5_D2-typ_SF"/>
</dbReference>
<dbReference type="InterPro" id="IPR000523">
    <property type="entry name" value="Mg_chelatse_chII-like_cat_dom"/>
</dbReference>
<keyword evidence="4" id="KW-1185">Reference proteome</keyword>
<dbReference type="Pfam" id="PF13541">
    <property type="entry name" value="ChlI"/>
    <property type="match status" value="1"/>
</dbReference>
<dbReference type="Pfam" id="PF01078">
    <property type="entry name" value="Mg_chelatase"/>
    <property type="match status" value="1"/>
</dbReference>
<dbReference type="InterPro" id="IPR025158">
    <property type="entry name" value="Mg_chelat-rel_C"/>
</dbReference>
<comment type="caution">
    <text evidence="3">The sequence shown here is derived from an EMBL/GenBank/DDBJ whole genome shotgun (WGS) entry which is preliminary data.</text>
</comment>
<dbReference type="EMBL" id="CAJC01000159">
    <property type="protein sequence ID" value="CCI53797.1"/>
    <property type="molecule type" value="Genomic_DNA"/>
</dbReference>
<dbReference type="InterPro" id="IPR003593">
    <property type="entry name" value="AAA+_ATPase"/>
</dbReference>
<organism evidence="3 4">
    <name type="scientific">Nostocoides jenkinsii Ben 74</name>
    <dbReference type="NCBI Taxonomy" id="1193518"/>
    <lineage>
        <taxon>Bacteria</taxon>
        <taxon>Bacillati</taxon>
        <taxon>Actinomycetota</taxon>
        <taxon>Actinomycetes</taxon>
        <taxon>Micrococcales</taxon>
        <taxon>Intrasporangiaceae</taxon>
        <taxon>Nostocoides</taxon>
    </lineage>
</organism>
<dbReference type="SMART" id="SM00382">
    <property type="entry name" value="AAA"/>
    <property type="match status" value="1"/>
</dbReference>
<dbReference type="SUPFAM" id="SSF54211">
    <property type="entry name" value="Ribosomal protein S5 domain 2-like"/>
    <property type="match status" value="1"/>
</dbReference>
<protein>
    <recommendedName>
        <fullName evidence="2">AAA+ ATPase domain-containing protein</fullName>
    </recommendedName>
</protein>
<evidence type="ECO:0000259" key="2">
    <source>
        <dbReference type="SMART" id="SM00382"/>
    </source>
</evidence>
<comment type="similarity">
    <text evidence="1">Belongs to the Mg-chelatase subunits D/I family. ComM subfamily.</text>
</comment>
<dbReference type="STRING" id="1193518.BN13_480019"/>
<name>A0A077MF62_9MICO</name>
<dbReference type="PANTHER" id="PTHR32039">
    <property type="entry name" value="MAGNESIUM-CHELATASE SUBUNIT CHLI"/>
    <property type="match status" value="1"/>
</dbReference>
<accession>A0A077MF62</accession>
<evidence type="ECO:0000313" key="4">
    <source>
        <dbReference type="Proteomes" id="UP000035720"/>
    </source>
</evidence>
<sequence length="505" mass="52382">MALTGLDGRSVQVEAQLSSALPSLIVSGLPDAACRQAPERVRAACASAGSPLPAKKIVVNLSPASVPKSGTGFDLGIAVAILAAGSVVGQEHCADVVHLGELGLDGSVRGVPGILPAIRYAASAGFAHAIVPLTNGAEAGIVEGIRIHPVRHLDDVIGAYRDFGPPQRWPAPLSVLPPPVITRSVGDLADIAGQHEARLAVELAASGGHHLLLSGPPGAGKTMLAERVVGILPRLTPDAAIEVLSIRSLRGDTQDDGSLDLTPPFIAPHHGSSLAAMVGGGSPVIRPGAVSAAHCGVLFLDEAPEFRSDVLQSLRQPLESGEVVIARARERVTFPARFQLILAANPCPCGFGSGKALRCSCTPQRRRLYAARLRGPLLDRVDLQVHVSAVTQARAIGTHGEASRVVADRVASARGAAVARWGGHGWARNADVPGPVLRIGEFALPKAVTAALDLALETGRLTLRGYDRTLRLAWTHADLAGRGRPTAEDVGVALMLRTNDREAVA</sequence>
<dbReference type="InterPro" id="IPR027417">
    <property type="entry name" value="P-loop_NTPase"/>
</dbReference>
<dbReference type="InterPro" id="IPR004482">
    <property type="entry name" value="Mg_chelat-rel"/>
</dbReference>
<dbReference type="CDD" id="cd00009">
    <property type="entry name" value="AAA"/>
    <property type="match status" value="1"/>
</dbReference>
<proteinExistence type="inferred from homology"/>